<dbReference type="RefSeq" id="WP_184827940.1">
    <property type="nucleotide sequence ID" value="NZ_BMTK01000031.1"/>
</dbReference>
<dbReference type="Pfam" id="PF04149">
    <property type="entry name" value="DUF397"/>
    <property type="match status" value="1"/>
</dbReference>
<accession>A0A7W7PWG5</accession>
<dbReference type="Proteomes" id="UP000579523">
    <property type="component" value="Unassembled WGS sequence"/>
</dbReference>
<dbReference type="EMBL" id="JACHJI010000017">
    <property type="protein sequence ID" value="MBB4902538.1"/>
    <property type="molecule type" value="Genomic_DNA"/>
</dbReference>
<name>A0A7W7PWG5_9ACTN</name>
<proteinExistence type="predicted"/>
<gene>
    <name evidence="2" type="ORF">FHS37_006635</name>
</gene>
<feature type="domain" description="DUF397" evidence="1">
    <location>
        <begin position="13"/>
        <end position="64"/>
    </location>
</feature>
<keyword evidence="3" id="KW-1185">Reference proteome</keyword>
<dbReference type="AlphaFoldDB" id="A0A7W7PWG5"/>
<evidence type="ECO:0000313" key="2">
    <source>
        <dbReference type="EMBL" id="MBB4902538.1"/>
    </source>
</evidence>
<reference evidence="2 3" key="1">
    <citation type="submission" date="2020-08" db="EMBL/GenBank/DDBJ databases">
        <title>Genomic Encyclopedia of Type Strains, Phase III (KMG-III): the genomes of soil and plant-associated and newly described type strains.</title>
        <authorList>
            <person name="Whitman W."/>
        </authorList>
    </citation>
    <scope>NUCLEOTIDE SEQUENCE [LARGE SCALE GENOMIC DNA]</scope>
    <source>
        <strain evidence="2 3">CECT 3273</strain>
    </source>
</reference>
<evidence type="ECO:0000259" key="1">
    <source>
        <dbReference type="Pfam" id="PF04149"/>
    </source>
</evidence>
<evidence type="ECO:0000313" key="3">
    <source>
        <dbReference type="Proteomes" id="UP000579523"/>
    </source>
</evidence>
<comment type="caution">
    <text evidence="2">The sequence shown here is derived from an EMBL/GenBank/DDBJ whole genome shotgun (WGS) entry which is preliminary data.</text>
</comment>
<sequence length="71" mass="7409">MPQTSTEIAPEGAWFKSSYSSDGTGNCVEAANLPAAVAVRDSKDKKGPALVFPRSSWATFITSVSQGETTA</sequence>
<organism evidence="2 3">
    <name type="scientific">Streptomyces griseomycini</name>
    <dbReference type="NCBI Taxonomy" id="66895"/>
    <lineage>
        <taxon>Bacteria</taxon>
        <taxon>Bacillati</taxon>
        <taxon>Actinomycetota</taxon>
        <taxon>Actinomycetes</taxon>
        <taxon>Kitasatosporales</taxon>
        <taxon>Streptomycetaceae</taxon>
        <taxon>Streptomyces</taxon>
    </lineage>
</organism>
<dbReference type="InterPro" id="IPR007278">
    <property type="entry name" value="DUF397"/>
</dbReference>
<protein>
    <recommendedName>
        <fullName evidence="1">DUF397 domain-containing protein</fullName>
    </recommendedName>
</protein>